<name>A0AAV1TAL4_9STRA</name>
<dbReference type="Proteomes" id="UP001162060">
    <property type="component" value="Unassembled WGS sequence"/>
</dbReference>
<comment type="caution">
    <text evidence="1">The sequence shown here is derived from an EMBL/GenBank/DDBJ whole genome shotgun (WGS) entry which is preliminary data.</text>
</comment>
<sequence length="33" mass="3620">MKTIVNLKGLVSNVKLTDNDLINVRNAIAVHSE</sequence>
<dbReference type="AlphaFoldDB" id="A0AAV1TAL4"/>
<dbReference type="EMBL" id="CAKLBY020000031">
    <property type="protein sequence ID" value="CAK7906592.1"/>
    <property type="molecule type" value="Genomic_DNA"/>
</dbReference>
<gene>
    <name evidence="1" type="ORF">PM001_LOCUS3363</name>
</gene>
<reference evidence="1" key="1">
    <citation type="submission" date="2024-01" db="EMBL/GenBank/DDBJ databases">
        <authorList>
            <person name="Webb A."/>
        </authorList>
    </citation>
    <scope>NUCLEOTIDE SEQUENCE</scope>
    <source>
        <strain evidence="1">Pm1</strain>
    </source>
</reference>
<proteinExistence type="predicted"/>
<protein>
    <submittedName>
        <fullName evidence="1">Uncharacterized protein</fullName>
    </submittedName>
</protein>
<accession>A0AAV1TAL4</accession>
<evidence type="ECO:0000313" key="1">
    <source>
        <dbReference type="EMBL" id="CAK7906592.1"/>
    </source>
</evidence>
<organism evidence="1 2">
    <name type="scientific">Peronospora matthiolae</name>
    <dbReference type="NCBI Taxonomy" id="2874970"/>
    <lineage>
        <taxon>Eukaryota</taxon>
        <taxon>Sar</taxon>
        <taxon>Stramenopiles</taxon>
        <taxon>Oomycota</taxon>
        <taxon>Peronosporomycetes</taxon>
        <taxon>Peronosporales</taxon>
        <taxon>Peronosporaceae</taxon>
        <taxon>Peronospora</taxon>
    </lineage>
</organism>
<evidence type="ECO:0000313" key="2">
    <source>
        <dbReference type="Proteomes" id="UP001162060"/>
    </source>
</evidence>